<feature type="zinc finger region" description="C3H1-type" evidence="1">
    <location>
        <begin position="140"/>
        <end position="168"/>
    </location>
</feature>
<sequence>MSMQDLRAKHSLNGLVKVFDPNFKCIYLVPVDCVVHVPPARLNISRLVVCRNYAPGATSSCSKDESCRFVHADVDYSTLESFSIHVNYVWRNESLCTYERLPPGDVLDVLTQEDSPSTQKILSECILVTRGATQHRSPERSPLYHCPAYKCNGMCVRGEECIFIHALCIDPNVMCDFKRAPLRAAWRSNTSSSIFSENTGEATTGWSVRCQGESTSGDSLSPVTYHTTSHVDTCSALASRGVTCEVLESPSERHDTPRDCVRRNFTPYSSSSYFEKCDALQLYQCDERFIWHSPRSTPSLGCTPPVIVGAEPSACPAARPALNEASAATRIAAPPSSFPNDHLSSHPSAASSPELRCSRKPLVPRPANSRQVTVVEGGCTRPVHVKRYTYCHNPYHPVLLGPT</sequence>
<accession>G0U436</accession>
<dbReference type="SMART" id="SM00356">
    <property type="entry name" value="ZnF_C3H1"/>
    <property type="match status" value="2"/>
</dbReference>
<dbReference type="AlphaFoldDB" id="G0U436"/>
<name>G0U436_TRYVY</name>
<proteinExistence type="predicted"/>
<evidence type="ECO:0000256" key="1">
    <source>
        <dbReference type="PROSITE-ProRule" id="PRU00723"/>
    </source>
</evidence>
<keyword evidence="1" id="KW-0863">Zinc-finger</keyword>
<feature type="domain" description="C3H1-type" evidence="3">
    <location>
        <begin position="44"/>
        <end position="74"/>
    </location>
</feature>
<gene>
    <name evidence="4" type="ORF">TVY486_1012410</name>
</gene>
<organism evidence="4">
    <name type="scientific">Trypanosoma vivax (strain Y486)</name>
    <dbReference type="NCBI Taxonomy" id="1055687"/>
    <lineage>
        <taxon>Eukaryota</taxon>
        <taxon>Discoba</taxon>
        <taxon>Euglenozoa</taxon>
        <taxon>Kinetoplastea</taxon>
        <taxon>Metakinetoplastina</taxon>
        <taxon>Trypanosomatida</taxon>
        <taxon>Trypanosomatidae</taxon>
        <taxon>Trypanosoma</taxon>
        <taxon>Duttonella</taxon>
    </lineage>
</organism>
<protein>
    <recommendedName>
        <fullName evidence="3">C3H1-type domain-containing protein</fullName>
    </recommendedName>
</protein>
<feature type="region of interest" description="Disordered" evidence="2">
    <location>
        <begin position="332"/>
        <end position="370"/>
    </location>
</feature>
<dbReference type="VEuPathDB" id="TriTrypDB:TvY486_1012410"/>
<dbReference type="PANTHER" id="PTHR37562:SF5">
    <property type="entry name" value="C3H1-TYPE DOMAIN-CONTAINING PROTEIN"/>
    <property type="match status" value="1"/>
</dbReference>
<keyword evidence="1" id="KW-0479">Metal-binding</keyword>
<feature type="domain" description="C3H1-type" evidence="3">
    <location>
        <begin position="140"/>
        <end position="168"/>
    </location>
</feature>
<dbReference type="PROSITE" id="PS50103">
    <property type="entry name" value="ZF_C3H1"/>
    <property type="match status" value="2"/>
</dbReference>
<feature type="compositionally biased region" description="Low complexity" evidence="2">
    <location>
        <begin position="345"/>
        <end position="355"/>
    </location>
</feature>
<evidence type="ECO:0000259" key="3">
    <source>
        <dbReference type="PROSITE" id="PS50103"/>
    </source>
</evidence>
<evidence type="ECO:0000256" key="2">
    <source>
        <dbReference type="SAM" id="MobiDB-lite"/>
    </source>
</evidence>
<feature type="zinc finger region" description="C3H1-type" evidence="1">
    <location>
        <begin position="44"/>
        <end position="74"/>
    </location>
</feature>
<reference evidence="4" key="1">
    <citation type="journal article" date="2012" name="Proc. Natl. Acad. Sci. U.S.A.">
        <title>Antigenic diversity is generated by distinct evolutionary mechanisms in African trypanosome species.</title>
        <authorList>
            <person name="Jackson A.P."/>
            <person name="Berry A."/>
            <person name="Aslett M."/>
            <person name="Allison H.C."/>
            <person name="Burton P."/>
            <person name="Vavrova-Anderson J."/>
            <person name="Brown R."/>
            <person name="Browne H."/>
            <person name="Corton N."/>
            <person name="Hauser H."/>
            <person name="Gamble J."/>
            <person name="Gilderthorp R."/>
            <person name="Marcello L."/>
            <person name="McQuillan J."/>
            <person name="Otto T.D."/>
            <person name="Quail M.A."/>
            <person name="Sanders M.J."/>
            <person name="van Tonder A."/>
            <person name="Ginger M.L."/>
            <person name="Field M.C."/>
            <person name="Barry J.D."/>
            <person name="Hertz-Fowler C."/>
            <person name="Berriman M."/>
        </authorList>
    </citation>
    <scope>NUCLEOTIDE SEQUENCE</scope>
    <source>
        <strain evidence="4">Y486</strain>
    </source>
</reference>
<keyword evidence="1" id="KW-0862">Zinc</keyword>
<dbReference type="EMBL" id="HE573026">
    <property type="protein sequence ID" value="CCC52198.1"/>
    <property type="molecule type" value="Genomic_DNA"/>
</dbReference>
<dbReference type="GO" id="GO:0008270">
    <property type="term" value="F:zinc ion binding"/>
    <property type="evidence" value="ECO:0007669"/>
    <property type="project" value="UniProtKB-KW"/>
</dbReference>
<dbReference type="InterPro" id="IPR000571">
    <property type="entry name" value="Znf_CCCH"/>
</dbReference>
<dbReference type="PANTHER" id="PTHR37562">
    <property type="entry name" value="C3H1-TYPE DOMAIN-CONTAINING PROTEIN-RELATED"/>
    <property type="match status" value="1"/>
</dbReference>
<evidence type="ECO:0000313" key="4">
    <source>
        <dbReference type="EMBL" id="CCC52198.1"/>
    </source>
</evidence>